<dbReference type="Proteomes" id="UP000240481">
    <property type="component" value="Unassembled WGS sequence"/>
</dbReference>
<dbReference type="Gene3D" id="3.20.20.190">
    <property type="entry name" value="Phosphatidylinositol (PI) phosphodiesterase"/>
    <property type="match status" value="1"/>
</dbReference>
<evidence type="ECO:0000313" key="3">
    <source>
        <dbReference type="Proteomes" id="UP000240481"/>
    </source>
</evidence>
<proteinExistence type="predicted"/>
<feature type="domain" description="GP-PDE" evidence="1">
    <location>
        <begin position="1"/>
        <end position="238"/>
    </location>
</feature>
<dbReference type="SUPFAM" id="SSF51695">
    <property type="entry name" value="PLC-like phosphodiesterases"/>
    <property type="match status" value="1"/>
</dbReference>
<dbReference type="GO" id="GO:0006629">
    <property type="term" value="P:lipid metabolic process"/>
    <property type="evidence" value="ECO:0007669"/>
    <property type="project" value="InterPro"/>
</dbReference>
<organism evidence="2 3">
    <name type="scientific">Photobacterium swingsii</name>
    <dbReference type="NCBI Taxonomy" id="680026"/>
    <lineage>
        <taxon>Bacteria</taxon>
        <taxon>Pseudomonadati</taxon>
        <taxon>Pseudomonadota</taxon>
        <taxon>Gammaproteobacteria</taxon>
        <taxon>Vibrionales</taxon>
        <taxon>Vibrionaceae</taxon>
        <taxon>Photobacterium</taxon>
    </lineage>
</organism>
<dbReference type="Pfam" id="PF03009">
    <property type="entry name" value="GDPD"/>
    <property type="match status" value="1"/>
</dbReference>
<protein>
    <submittedName>
        <fullName evidence="2">Glycerophosphoryl diester phosphodiesterase</fullName>
    </submittedName>
</protein>
<keyword evidence="3" id="KW-1185">Reference proteome</keyword>
<accession>A0A0J8VFN9</accession>
<dbReference type="PROSITE" id="PS51704">
    <property type="entry name" value="GP_PDE"/>
    <property type="match status" value="1"/>
</dbReference>
<dbReference type="EMBL" id="PYLZ01000001">
    <property type="protein sequence ID" value="PSW27062.1"/>
    <property type="molecule type" value="Genomic_DNA"/>
</dbReference>
<dbReference type="RefSeq" id="WP_048897194.1">
    <property type="nucleotide sequence ID" value="NZ_AP024852.1"/>
</dbReference>
<reference evidence="2 3" key="1">
    <citation type="submission" date="2018-01" db="EMBL/GenBank/DDBJ databases">
        <title>Whole genome sequencing of Histamine producing bacteria.</title>
        <authorList>
            <person name="Butler K."/>
        </authorList>
    </citation>
    <scope>NUCLEOTIDE SEQUENCE [LARGE SCALE GENOMIC DNA]</scope>
    <source>
        <strain evidence="2 3">DSM 24669</strain>
    </source>
</reference>
<sequence>MISGHRGARALAPENTLAGIKKAAECGTTWVEMDVQLSADRVPVMIHDKTVNRCTNGRGSVGKMSLETLKQLDANAKFSGADKDLYSEEQIPTLEEALLLCEQLGITMNLEIKIHRKTEVLPLVEQIVKTVKQLNFPLDKLVFSSFDLGVLTYCKTLYPEVRRGLITSKNKRNMMRKAQELSLYSIHYDQSKLTENMATKIKAAGLQLHIWTMNEPDKAAMFRSWGVDNIITDYPNQF</sequence>
<evidence type="ECO:0000313" key="2">
    <source>
        <dbReference type="EMBL" id="PSW27062.1"/>
    </source>
</evidence>
<gene>
    <name evidence="2" type="ORF">C9I94_03520</name>
</gene>
<dbReference type="GO" id="GO:0008081">
    <property type="term" value="F:phosphoric diester hydrolase activity"/>
    <property type="evidence" value="ECO:0007669"/>
    <property type="project" value="InterPro"/>
</dbReference>
<evidence type="ECO:0000259" key="1">
    <source>
        <dbReference type="PROSITE" id="PS51704"/>
    </source>
</evidence>
<dbReference type="PANTHER" id="PTHR46211">
    <property type="entry name" value="GLYCEROPHOSPHORYL DIESTER PHOSPHODIESTERASE"/>
    <property type="match status" value="1"/>
</dbReference>
<dbReference type="PANTHER" id="PTHR46211:SF1">
    <property type="entry name" value="GLYCEROPHOSPHODIESTER PHOSPHODIESTERASE, CYTOPLASMIC"/>
    <property type="match status" value="1"/>
</dbReference>
<dbReference type="OrthoDB" id="9795622at2"/>
<dbReference type="STRING" id="680026.AB733_01625"/>
<dbReference type="InterPro" id="IPR030395">
    <property type="entry name" value="GP_PDE_dom"/>
</dbReference>
<dbReference type="AlphaFoldDB" id="A0A0J8VFN9"/>
<comment type="caution">
    <text evidence="2">The sequence shown here is derived from an EMBL/GenBank/DDBJ whole genome shotgun (WGS) entry which is preliminary data.</text>
</comment>
<name>A0A0J8VFN9_9GAMM</name>
<dbReference type="InterPro" id="IPR017946">
    <property type="entry name" value="PLC-like_Pdiesterase_TIM-brl"/>
</dbReference>